<protein>
    <submittedName>
        <fullName evidence="3">Oxidoreductase</fullName>
    </submittedName>
</protein>
<dbReference type="AlphaFoldDB" id="A0A370KFH2"/>
<dbReference type="OrthoDB" id="9808814at2"/>
<dbReference type="PROSITE" id="PS00061">
    <property type="entry name" value="ADH_SHORT"/>
    <property type="match status" value="1"/>
</dbReference>
<evidence type="ECO:0000256" key="1">
    <source>
        <dbReference type="ARBA" id="ARBA00006484"/>
    </source>
</evidence>
<name>A0A370KFH2_9HYPH</name>
<dbReference type="InterPro" id="IPR036291">
    <property type="entry name" value="NAD(P)-bd_dom_sf"/>
</dbReference>
<dbReference type="EMBL" id="NAAC01000044">
    <property type="protein sequence ID" value="RDJ03153.1"/>
    <property type="molecule type" value="Genomic_DNA"/>
</dbReference>
<dbReference type="SUPFAM" id="SSF51735">
    <property type="entry name" value="NAD(P)-binding Rossmann-fold domains"/>
    <property type="match status" value="1"/>
</dbReference>
<comment type="similarity">
    <text evidence="1">Belongs to the short-chain dehydrogenases/reductases (SDR) family.</text>
</comment>
<comment type="caution">
    <text evidence="3">The sequence shown here is derived from an EMBL/GenBank/DDBJ whole genome shotgun (WGS) entry which is preliminary data.</text>
</comment>
<dbReference type="Gene3D" id="3.40.50.720">
    <property type="entry name" value="NAD(P)-binding Rossmann-like Domain"/>
    <property type="match status" value="1"/>
</dbReference>
<gene>
    <name evidence="3" type="ORF">B5K06_30590</name>
</gene>
<sequence>MESTTDGQAKGLAVVTGASSGIGLKLAQIAASEGYDLIIAADEPEIKDIGTHLGDLGVAVEAIETDLATVEGVDRLIEAVEADGRSVDLLLANAGRGLGKAFLDQDFTQVRRVIDTNILGTTYLVQQIACQMRSRGVGRILLTGSIAGFMPGGYQAVYNGTKAFINSFSFALREELKDTGITVTCLMPGATETRFFERADMLDTEVGQAEKDDAADVARVGFKAMMDGEGDVVSGWKNKFQAAVANVTPAAILASRHAKIAAPGTGKDKTGKS</sequence>
<dbReference type="PANTHER" id="PTHR42901:SF1">
    <property type="entry name" value="ALCOHOL DEHYDROGENASE"/>
    <property type="match status" value="1"/>
</dbReference>
<dbReference type="CDD" id="cd05233">
    <property type="entry name" value="SDR_c"/>
    <property type="match status" value="1"/>
</dbReference>
<dbReference type="RefSeq" id="WP_016556052.1">
    <property type="nucleotide sequence ID" value="NZ_KZ857269.1"/>
</dbReference>
<dbReference type="GO" id="GO:0016491">
    <property type="term" value="F:oxidoreductase activity"/>
    <property type="evidence" value="ECO:0007669"/>
    <property type="project" value="UniProtKB-KW"/>
</dbReference>
<evidence type="ECO:0000313" key="3">
    <source>
        <dbReference type="EMBL" id="RDJ03153.1"/>
    </source>
</evidence>
<accession>A0A370KFH2</accession>
<dbReference type="InterPro" id="IPR002347">
    <property type="entry name" value="SDR_fam"/>
</dbReference>
<dbReference type="InterPro" id="IPR020904">
    <property type="entry name" value="Sc_DH/Rdtase_CS"/>
</dbReference>
<evidence type="ECO:0000256" key="2">
    <source>
        <dbReference type="ARBA" id="ARBA00023002"/>
    </source>
</evidence>
<dbReference type="PANTHER" id="PTHR42901">
    <property type="entry name" value="ALCOHOL DEHYDROGENASE"/>
    <property type="match status" value="1"/>
</dbReference>
<dbReference type="Pfam" id="PF00106">
    <property type="entry name" value="adh_short"/>
    <property type="match status" value="1"/>
</dbReference>
<keyword evidence="2" id="KW-0560">Oxidoreductase</keyword>
<proteinExistence type="inferred from homology"/>
<dbReference type="Proteomes" id="UP000254939">
    <property type="component" value="Unassembled WGS sequence"/>
</dbReference>
<dbReference type="PRINTS" id="PR00081">
    <property type="entry name" value="GDHRDH"/>
</dbReference>
<organism evidence="3 4">
    <name type="scientific">Rhizobium grahamii</name>
    <dbReference type="NCBI Taxonomy" id="1120045"/>
    <lineage>
        <taxon>Bacteria</taxon>
        <taxon>Pseudomonadati</taxon>
        <taxon>Pseudomonadota</taxon>
        <taxon>Alphaproteobacteria</taxon>
        <taxon>Hyphomicrobiales</taxon>
        <taxon>Rhizobiaceae</taxon>
        <taxon>Rhizobium/Agrobacterium group</taxon>
        <taxon>Rhizobium</taxon>
    </lineage>
</organism>
<reference evidence="3 4" key="1">
    <citation type="submission" date="2017-03" db="EMBL/GenBank/DDBJ databases">
        <title>Genome analysis of Rhizobial strains effectives or ineffectives for nitrogen fixation isolated from bean seeds.</title>
        <authorList>
            <person name="Peralta H."/>
            <person name="Aguilar-Vera A."/>
            <person name="Mora Y."/>
            <person name="Vargas-Lagunas C."/>
            <person name="Girard L."/>
            <person name="Mora J."/>
        </authorList>
    </citation>
    <scope>NUCLEOTIDE SEQUENCE [LARGE SCALE GENOMIC DNA]</scope>
    <source>
        <strain evidence="3 4">CCGM3</strain>
    </source>
</reference>
<evidence type="ECO:0000313" key="4">
    <source>
        <dbReference type="Proteomes" id="UP000254939"/>
    </source>
</evidence>